<keyword evidence="2 5" id="KW-0378">Hydrolase</keyword>
<feature type="domain" description="Fibronectin type III-like" evidence="4">
    <location>
        <begin position="638"/>
        <end position="703"/>
    </location>
</feature>
<comment type="similarity">
    <text evidence="1">Belongs to the glycosyl hydrolase 3 family.</text>
</comment>
<dbReference type="InterPro" id="IPR036881">
    <property type="entry name" value="Glyco_hydro_3_C_sf"/>
</dbReference>
<evidence type="ECO:0000256" key="3">
    <source>
        <dbReference type="SAM" id="SignalP"/>
    </source>
</evidence>
<dbReference type="Pfam" id="PF14310">
    <property type="entry name" value="Fn3-like"/>
    <property type="match status" value="1"/>
</dbReference>
<keyword evidence="6" id="KW-1185">Reference proteome</keyword>
<dbReference type="InterPro" id="IPR001764">
    <property type="entry name" value="Glyco_hydro_3_N"/>
</dbReference>
<dbReference type="SUPFAM" id="SSF51445">
    <property type="entry name" value="(Trans)glycosidases"/>
    <property type="match status" value="1"/>
</dbReference>
<name>A0ABT8Y6T3_9SPHN</name>
<comment type="caution">
    <text evidence="5">The sequence shown here is derived from an EMBL/GenBank/DDBJ whole genome shotgun (WGS) entry which is preliminary data.</text>
</comment>
<gene>
    <name evidence="5" type="ORF">Q4F19_06565</name>
</gene>
<dbReference type="PANTHER" id="PTHR42715:SF10">
    <property type="entry name" value="BETA-GLUCOSIDASE"/>
    <property type="match status" value="1"/>
</dbReference>
<dbReference type="PANTHER" id="PTHR42715">
    <property type="entry name" value="BETA-GLUCOSIDASE"/>
    <property type="match status" value="1"/>
</dbReference>
<evidence type="ECO:0000313" key="6">
    <source>
        <dbReference type="Proteomes" id="UP001169764"/>
    </source>
</evidence>
<dbReference type="SMART" id="SM01217">
    <property type="entry name" value="Fn3_like"/>
    <property type="match status" value="1"/>
</dbReference>
<protein>
    <submittedName>
        <fullName evidence="5">Glycoside hydrolase family 3 C-terminal domain-containing protein</fullName>
    </submittedName>
</protein>
<dbReference type="InterPro" id="IPR036962">
    <property type="entry name" value="Glyco_hydro_3_N_sf"/>
</dbReference>
<dbReference type="Pfam" id="PF00933">
    <property type="entry name" value="Glyco_hydro_3"/>
    <property type="match status" value="1"/>
</dbReference>
<keyword evidence="3" id="KW-0732">Signal</keyword>
<proteinExistence type="inferred from homology"/>
<organism evidence="5 6">
    <name type="scientific">Sphingomonas natans</name>
    <dbReference type="NCBI Taxonomy" id="3063330"/>
    <lineage>
        <taxon>Bacteria</taxon>
        <taxon>Pseudomonadati</taxon>
        <taxon>Pseudomonadota</taxon>
        <taxon>Alphaproteobacteria</taxon>
        <taxon>Sphingomonadales</taxon>
        <taxon>Sphingomonadaceae</taxon>
        <taxon>Sphingomonas</taxon>
    </lineage>
</organism>
<dbReference type="Gene3D" id="2.60.40.10">
    <property type="entry name" value="Immunoglobulins"/>
    <property type="match status" value="1"/>
</dbReference>
<evidence type="ECO:0000313" key="5">
    <source>
        <dbReference type="EMBL" id="MDO6414038.1"/>
    </source>
</evidence>
<evidence type="ECO:0000256" key="2">
    <source>
        <dbReference type="ARBA" id="ARBA00022801"/>
    </source>
</evidence>
<dbReference type="InterPro" id="IPR002772">
    <property type="entry name" value="Glyco_hydro_3_C"/>
</dbReference>
<dbReference type="InterPro" id="IPR017853">
    <property type="entry name" value="GH"/>
</dbReference>
<dbReference type="SUPFAM" id="SSF52279">
    <property type="entry name" value="Beta-D-glucan exohydrolase, C-terminal domain"/>
    <property type="match status" value="1"/>
</dbReference>
<dbReference type="InterPro" id="IPR050288">
    <property type="entry name" value="Cellulose_deg_GH3"/>
</dbReference>
<dbReference type="Pfam" id="PF01915">
    <property type="entry name" value="Glyco_hydro_3_C"/>
    <property type="match status" value="1"/>
</dbReference>
<accession>A0ABT8Y6T3</accession>
<dbReference type="GO" id="GO:0016787">
    <property type="term" value="F:hydrolase activity"/>
    <property type="evidence" value="ECO:0007669"/>
    <property type="project" value="UniProtKB-KW"/>
</dbReference>
<dbReference type="InterPro" id="IPR026891">
    <property type="entry name" value="Fn3-like"/>
</dbReference>
<dbReference type="Gene3D" id="3.40.50.1700">
    <property type="entry name" value="Glycoside hydrolase family 3 C-terminal domain"/>
    <property type="match status" value="2"/>
</dbReference>
<reference evidence="5" key="1">
    <citation type="submission" date="2023-07" db="EMBL/GenBank/DDBJ databases">
        <authorList>
            <person name="Kim M."/>
        </authorList>
    </citation>
    <scope>NUCLEOTIDE SEQUENCE</scope>
    <source>
        <strain evidence="5">BIUV-7</strain>
    </source>
</reference>
<dbReference type="Gene3D" id="3.20.20.300">
    <property type="entry name" value="Glycoside hydrolase, family 3, N-terminal domain"/>
    <property type="match status" value="2"/>
</dbReference>
<dbReference type="PRINTS" id="PR00133">
    <property type="entry name" value="GLHYDRLASE3"/>
</dbReference>
<feature type="chain" id="PRO_5045802680" evidence="3">
    <location>
        <begin position="21"/>
        <end position="729"/>
    </location>
</feature>
<evidence type="ECO:0000256" key="1">
    <source>
        <dbReference type="ARBA" id="ARBA00005336"/>
    </source>
</evidence>
<dbReference type="Proteomes" id="UP001169764">
    <property type="component" value="Unassembled WGS sequence"/>
</dbReference>
<sequence length="729" mass="77963">MRYVILRAVLSASFAGPIMARVPDPDPDAKAARMEAQMTDDERLSVVWGYMPVPSRKGPAPTPPNIKPTAGYFPPIERLGLPPIFETDAGLGITNPKGLRPDGFATALPSGLALASTFDVALARQSGAMIGSEARSKGFNILLAGGVNLTRDWYGGRNFEYLGEDPLLAGVLAGESIAGVQSQRVVSTVKHFALNSQETLRHSIDAKISEAALRESDLLAFQIAIERGQPGALMCAYNKINAVHSCSNDWLLNGVLRREWGFKGWVMSDWGAVHGPEDMLHGLDQESGAQLDTQVWFDKPLRATLGRTIARQALSTSVKRILRSLNAVGADEAIVETPIDFPAHAAIARKIAAEGMVLLKNDGILPLAASAKRILVVGRYADRGVWSGSGSSQVTPVGGVVIRAPYGGSPYLQVAGFQVVMPSSPWEELKAQLPGAQIDFDTGYAPEVAAVRARSADLVLVFANQWQSESIDHPSLVLPEGQDRLIDILAAANPNMVVVLETGNPVAMPWLGKARAVLEAWYSGQMGGAAIADVLTGRVNPSGRLPITFPMDPGQAPRASPPGLGLLDDGTQQLAVSYTEGADVGYRWYASRSQTPLFAFGHGLSYTRFAYGALKLHAGKDYSATFTVSNVGERSGADVPQLYLVSRDGKPARRLVAFDKVFLAAGETRTLTTKIDPRLLADWSNAAWTLPGGQYGFALGTSAMALGPVQSVRVATRRFKGTNVSESRR</sequence>
<dbReference type="EMBL" id="JAUOTP010000002">
    <property type="protein sequence ID" value="MDO6414038.1"/>
    <property type="molecule type" value="Genomic_DNA"/>
</dbReference>
<dbReference type="RefSeq" id="WP_303540877.1">
    <property type="nucleotide sequence ID" value="NZ_JAUOTP010000002.1"/>
</dbReference>
<evidence type="ECO:0000259" key="4">
    <source>
        <dbReference type="SMART" id="SM01217"/>
    </source>
</evidence>
<dbReference type="InterPro" id="IPR013783">
    <property type="entry name" value="Ig-like_fold"/>
</dbReference>
<feature type="signal peptide" evidence="3">
    <location>
        <begin position="1"/>
        <end position="20"/>
    </location>
</feature>